<dbReference type="Gene3D" id="2.40.170.10">
    <property type="entry name" value="Porin, LamB type"/>
    <property type="match status" value="1"/>
</dbReference>
<protein>
    <submittedName>
        <fullName evidence="12">Carbohydrate porin</fullName>
    </submittedName>
</protein>
<feature type="chain" id="PRO_5045188341" evidence="11">
    <location>
        <begin position="29"/>
        <end position="487"/>
    </location>
</feature>
<feature type="coiled-coil region" evidence="10">
    <location>
        <begin position="31"/>
        <end position="65"/>
    </location>
</feature>
<evidence type="ECO:0000313" key="12">
    <source>
        <dbReference type="EMBL" id="TBW51267.1"/>
    </source>
</evidence>
<dbReference type="PANTHER" id="PTHR38762">
    <property type="entry name" value="CRYPTIC OUTER MEMBRANE PORIN BGLH-RELATED"/>
    <property type="match status" value="1"/>
</dbReference>
<dbReference type="EMBL" id="SJDL01000031">
    <property type="protein sequence ID" value="TBW51267.1"/>
    <property type="molecule type" value="Genomic_DNA"/>
</dbReference>
<keyword evidence="11" id="KW-0732">Signal</keyword>
<evidence type="ECO:0000256" key="2">
    <source>
        <dbReference type="ARBA" id="ARBA00007055"/>
    </source>
</evidence>
<keyword evidence="8" id="KW-0472">Membrane</keyword>
<evidence type="ECO:0000256" key="4">
    <source>
        <dbReference type="ARBA" id="ARBA00022452"/>
    </source>
</evidence>
<evidence type="ECO:0000256" key="8">
    <source>
        <dbReference type="ARBA" id="ARBA00023136"/>
    </source>
</evidence>
<dbReference type="Proteomes" id="UP000313645">
    <property type="component" value="Unassembled WGS sequence"/>
</dbReference>
<evidence type="ECO:0000313" key="13">
    <source>
        <dbReference type="Proteomes" id="UP000313645"/>
    </source>
</evidence>
<keyword evidence="4" id="KW-1134">Transmembrane beta strand</keyword>
<name>A0ABY1ZKE8_9GAMM</name>
<dbReference type="PANTHER" id="PTHR38762:SF1">
    <property type="entry name" value="CRYPTIC OUTER MEMBRANE PORIN BGLH-RELATED"/>
    <property type="match status" value="1"/>
</dbReference>
<organism evidence="12 13">
    <name type="scientific">Marinobacter halodurans</name>
    <dbReference type="NCBI Taxonomy" id="2528979"/>
    <lineage>
        <taxon>Bacteria</taxon>
        <taxon>Pseudomonadati</taxon>
        <taxon>Pseudomonadota</taxon>
        <taxon>Gammaproteobacteria</taxon>
        <taxon>Pseudomonadales</taxon>
        <taxon>Marinobacteraceae</taxon>
        <taxon>Marinobacter</taxon>
    </lineage>
</organism>
<evidence type="ECO:0000256" key="5">
    <source>
        <dbReference type="ARBA" id="ARBA00022692"/>
    </source>
</evidence>
<evidence type="ECO:0000256" key="9">
    <source>
        <dbReference type="ARBA" id="ARBA00023237"/>
    </source>
</evidence>
<reference evidence="12 13" key="1">
    <citation type="submission" date="2019-02" db="EMBL/GenBank/DDBJ databases">
        <title>Marinobacter halodurans sp. nov., a marine bacterium isolated from sea tidal flat.</title>
        <authorList>
            <person name="Yoo Y."/>
            <person name="Lee D.W."/>
            <person name="Kim B.S."/>
            <person name="Kim J.-J."/>
        </authorList>
    </citation>
    <scope>NUCLEOTIDE SEQUENCE [LARGE SCALE GENOMIC DNA]</scope>
    <source>
        <strain evidence="12 13">YJ-S3-2</strain>
    </source>
</reference>
<gene>
    <name evidence="12" type="ORF">EZI54_17235</name>
</gene>
<evidence type="ECO:0000256" key="7">
    <source>
        <dbReference type="ARBA" id="ARBA00023114"/>
    </source>
</evidence>
<feature type="signal peptide" evidence="11">
    <location>
        <begin position="1"/>
        <end position="28"/>
    </location>
</feature>
<dbReference type="Pfam" id="PF02264">
    <property type="entry name" value="LamB"/>
    <property type="match status" value="1"/>
</dbReference>
<evidence type="ECO:0000256" key="11">
    <source>
        <dbReference type="SAM" id="SignalP"/>
    </source>
</evidence>
<keyword evidence="7" id="KW-0626">Porin</keyword>
<keyword evidence="10" id="KW-0175">Coiled coil</keyword>
<keyword evidence="13" id="KW-1185">Reference proteome</keyword>
<keyword evidence="6" id="KW-0406">Ion transport</keyword>
<dbReference type="InterPro" id="IPR036998">
    <property type="entry name" value="Porin_LamB_sf"/>
</dbReference>
<evidence type="ECO:0000256" key="3">
    <source>
        <dbReference type="ARBA" id="ARBA00022448"/>
    </source>
</evidence>
<comment type="similarity">
    <text evidence="2">Belongs to the porin LamB (TC 1.B.3) family.</text>
</comment>
<evidence type="ECO:0000256" key="10">
    <source>
        <dbReference type="SAM" id="Coils"/>
    </source>
</evidence>
<comment type="caution">
    <text evidence="12">The sequence shown here is derived from an EMBL/GenBank/DDBJ whole genome shotgun (WGS) entry which is preliminary data.</text>
</comment>
<keyword evidence="5" id="KW-0812">Transmembrane</keyword>
<dbReference type="InterPro" id="IPR050286">
    <property type="entry name" value="G_neg_Bact_CarbUptk_Porin"/>
</dbReference>
<evidence type="ECO:0000256" key="1">
    <source>
        <dbReference type="ARBA" id="ARBA00004571"/>
    </source>
</evidence>
<comment type="subcellular location">
    <subcellularLocation>
        <location evidence="1">Cell outer membrane</location>
        <topology evidence="1">Multi-pass membrane protein</topology>
    </subcellularLocation>
</comment>
<accession>A0ABY1ZKE8</accession>
<proteinExistence type="inferred from homology"/>
<keyword evidence="9" id="KW-0998">Cell outer membrane</keyword>
<dbReference type="SUPFAM" id="SSF56935">
    <property type="entry name" value="Porins"/>
    <property type="match status" value="1"/>
</dbReference>
<dbReference type="InterPro" id="IPR003192">
    <property type="entry name" value="Porin_LamB"/>
</dbReference>
<sequence>MSLVMTRSRNLALVSGFFLLTSVPAALAAEEASLEERVEALEQQLIEAQQRAQDAESGAREERMEQFARHMEGEEGFSFNGYARSGLDIGENGKSAPGDPYLTPAGSVGGAVGRLGNEDNTYVEATLNYLQRFENGAKSHYRVMLADYSQSSNDWTAADSQLNVRQVYVEFSDLPAFTGAFENASIWAGKRFDRDNFDFHWLDSDFVFLAGTGAGVYDIAFNDAWKMNLSLYGRSFSEFPTDTNVEPETDSTDNLVLTANNYFGPVQWMISGMSAADNSERVVAGSQNVADKGVHTMLAYHGDSFFGLSEGNFKVALMAGEGLGAEVKNIGSDGNLNEDAVSTRFGVYGTTYISDNWRIAPMILAETSQDRYVKGDEYNWLTANVRLADEINTNFEMQYETTWQTMDLKPQQYAGRSDAQGHYAKVTVAPTFKPQVGGFWNRPEIRAFATYSTWSDELNDYAETDAFGQDDFTGGQWTFGVQAETWF</sequence>
<keyword evidence="3" id="KW-0813">Transport</keyword>
<evidence type="ECO:0000256" key="6">
    <source>
        <dbReference type="ARBA" id="ARBA00023065"/>
    </source>
</evidence>